<dbReference type="AlphaFoldDB" id="A0A226D492"/>
<keyword evidence="1" id="KW-0472">Membrane</keyword>
<keyword evidence="1" id="KW-0812">Transmembrane</keyword>
<accession>A0A226D492</accession>
<feature type="transmembrane region" description="Helical" evidence="1">
    <location>
        <begin position="252"/>
        <end position="275"/>
    </location>
</feature>
<protein>
    <submittedName>
        <fullName evidence="2">Uncharacterized protein</fullName>
    </submittedName>
</protein>
<dbReference type="EMBL" id="LNIX01000038">
    <property type="protein sequence ID" value="OXA39471.1"/>
    <property type="molecule type" value="Genomic_DNA"/>
</dbReference>
<sequence>MSLALIAPTFQTRDLARFWNSVIKFGENFSEKWWRQPSSSADLTFNRSFLRITRPANLALNLLPFIIMSHAAIFPSHPIHFPNIYRSGSLLYYAKLVFQSYTYFILFVVPLLQSGISLSTWPKRRHPFKPELVQRPEHISNVYRSLQLIMKDMSFLFGRLIAPIQVISGKCIITSAYFLIGGGAWSDTATSMILWTGIPFAAVSWTIMLAFSGIIYRCANRCIASWKSGAGRWETGEDRLYMKKFRRSCKSIYIGYPGLITVTLKTALMFVQGIVHGTVRALLAFKKRR</sequence>
<reference evidence="2 3" key="1">
    <citation type="submission" date="2015-12" db="EMBL/GenBank/DDBJ databases">
        <title>The genome of Folsomia candida.</title>
        <authorList>
            <person name="Faddeeva A."/>
            <person name="Derks M.F."/>
            <person name="Anvar Y."/>
            <person name="Smit S."/>
            <person name="Van Straalen N."/>
            <person name="Roelofs D."/>
        </authorList>
    </citation>
    <scope>NUCLEOTIDE SEQUENCE [LARGE SCALE GENOMIC DNA]</scope>
    <source>
        <strain evidence="2 3">VU population</strain>
        <tissue evidence="2">Whole body</tissue>
    </source>
</reference>
<name>A0A226D492_FOLCA</name>
<feature type="transmembrane region" description="Helical" evidence="1">
    <location>
        <begin position="160"/>
        <end position="180"/>
    </location>
</feature>
<feature type="transmembrane region" description="Helical" evidence="1">
    <location>
        <begin position="101"/>
        <end position="121"/>
    </location>
</feature>
<gene>
    <name evidence="2" type="ORF">Fcan01_25795</name>
</gene>
<proteinExistence type="predicted"/>
<evidence type="ECO:0000313" key="2">
    <source>
        <dbReference type="EMBL" id="OXA39471.1"/>
    </source>
</evidence>
<organism evidence="2 3">
    <name type="scientific">Folsomia candida</name>
    <name type="common">Springtail</name>
    <dbReference type="NCBI Taxonomy" id="158441"/>
    <lineage>
        <taxon>Eukaryota</taxon>
        <taxon>Metazoa</taxon>
        <taxon>Ecdysozoa</taxon>
        <taxon>Arthropoda</taxon>
        <taxon>Hexapoda</taxon>
        <taxon>Collembola</taxon>
        <taxon>Entomobryomorpha</taxon>
        <taxon>Isotomoidea</taxon>
        <taxon>Isotomidae</taxon>
        <taxon>Proisotominae</taxon>
        <taxon>Folsomia</taxon>
    </lineage>
</organism>
<evidence type="ECO:0000313" key="3">
    <source>
        <dbReference type="Proteomes" id="UP000198287"/>
    </source>
</evidence>
<comment type="caution">
    <text evidence="2">The sequence shown here is derived from an EMBL/GenBank/DDBJ whole genome shotgun (WGS) entry which is preliminary data.</text>
</comment>
<keyword evidence="3" id="KW-1185">Reference proteome</keyword>
<dbReference type="Proteomes" id="UP000198287">
    <property type="component" value="Unassembled WGS sequence"/>
</dbReference>
<feature type="transmembrane region" description="Helical" evidence="1">
    <location>
        <begin position="58"/>
        <end position="81"/>
    </location>
</feature>
<evidence type="ECO:0000256" key="1">
    <source>
        <dbReference type="SAM" id="Phobius"/>
    </source>
</evidence>
<keyword evidence="1" id="KW-1133">Transmembrane helix</keyword>
<feature type="transmembrane region" description="Helical" evidence="1">
    <location>
        <begin position="192"/>
        <end position="216"/>
    </location>
</feature>